<sequence length="677" mass="72112">MSTTRQQHSPSRPRINALSPLQSFSPLPGSTPLVASPINTPSVGRSRHGGGGGHSRSNSGSSMASTGTLSRSLSTHERVFTPHARRDNGATEQAQGGVTTRLILVKAPSAKGAVPLRQRSKSSSNLVPATPTLFSNDAPATSARAPRRSFAASFSSLTPMTSAKGVGGVGGGNEENNPPKPPVRRPSIGVIETSRGTQEVRSKLSPDEVLELARGLMSPVAAPEGGAGSLPRPGGGLQRRKSTGSTSRSAHGAAGAQDKDKEPEPIELEPVDYVEMAEDTLLPFSDRPRQVADLLGNPVNADLITLLKHAFPKTPKRPNWKDIDVTKWSWDELYAHLTTIDRRECADYEWVLLARHSVRARGVALWEQLGACLGCDSELITAGEEDETPAAWGGLGLGDEGEYDPTLSRVYIAGLEAVDQDDDDDDDDKKKKQERVPSHMFDEHEEFGAAGAWSDAMATIGERDESPMGTTRGLAHDHEPTGRPGRLESPMGTRTHRLDEDPFASPESVRSDMRRASRDTATSEDSVSPHSPRSPSSDMRSKRTKSFVGLQICTVTSPDAQVPMRSPTIGLGSPPNRLGVGLGGGGRMVAPEFERTPGNPLFVSSFRSLSLGPNLGRKASTGFAQVVTSPGSLRVSSPKDLEDFRAGGRGLQRKTSGAGLSESAITFVSDSSYEQHV</sequence>
<feature type="compositionally biased region" description="Basic and acidic residues" evidence="1">
    <location>
        <begin position="428"/>
        <end position="442"/>
    </location>
</feature>
<dbReference type="GeneID" id="39589310"/>
<feature type="compositionally biased region" description="Polar residues" evidence="1">
    <location>
        <begin position="1"/>
        <end position="10"/>
    </location>
</feature>
<feature type="compositionally biased region" description="Polar residues" evidence="1">
    <location>
        <begin position="121"/>
        <end position="135"/>
    </location>
</feature>
<feature type="compositionally biased region" description="Basic and acidic residues" evidence="1">
    <location>
        <begin position="509"/>
        <end position="518"/>
    </location>
</feature>
<feature type="compositionally biased region" description="Gly residues" evidence="1">
    <location>
        <begin position="225"/>
        <end position="237"/>
    </location>
</feature>
<organism evidence="2 3">
    <name type="scientific">Apiotrichum porosum</name>
    <dbReference type="NCBI Taxonomy" id="105984"/>
    <lineage>
        <taxon>Eukaryota</taxon>
        <taxon>Fungi</taxon>
        <taxon>Dikarya</taxon>
        <taxon>Basidiomycota</taxon>
        <taxon>Agaricomycotina</taxon>
        <taxon>Tremellomycetes</taxon>
        <taxon>Trichosporonales</taxon>
        <taxon>Trichosporonaceae</taxon>
        <taxon>Apiotrichum</taxon>
    </lineage>
</organism>
<comment type="caution">
    <text evidence="2">The sequence shown here is derived from an EMBL/GenBank/DDBJ whole genome shotgun (WGS) entry which is preliminary data.</text>
</comment>
<reference evidence="2 3" key="1">
    <citation type="submission" date="2018-11" db="EMBL/GenBank/DDBJ databases">
        <title>Genome sequence of Apiotrichum porosum DSM 27194.</title>
        <authorList>
            <person name="Aliyu H."/>
            <person name="Gorte O."/>
            <person name="Ochsenreither K."/>
        </authorList>
    </citation>
    <scope>NUCLEOTIDE SEQUENCE [LARGE SCALE GENOMIC DNA]</scope>
    <source>
        <strain evidence="2 3">DSM 27194</strain>
    </source>
</reference>
<evidence type="ECO:0000256" key="1">
    <source>
        <dbReference type="SAM" id="MobiDB-lite"/>
    </source>
</evidence>
<feature type="region of interest" description="Disordered" evidence="1">
    <location>
        <begin position="560"/>
        <end position="583"/>
    </location>
</feature>
<evidence type="ECO:0000313" key="2">
    <source>
        <dbReference type="EMBL" id="RSH86507.1"/>
    </source>
</evidence>
<evidence type="ECO:0000313" key="3">
    <source>
        <dbReference type="Proteomes" id="UP000279236"/>
    </source>
</evidence>
<feature type="compositionally biased region" description="Low complexity" evidence="1">
    <location>
        <begin position="138"/>
        <end position="156"/>
    </location>
</feature>
<feature type="compositionally biased region" description="Acidic residues" evidence="1">
    <location>
        <begin position="418"/>
        <end position="427"/>
    </location>
</feature>
<feature type="compositionally biased region" description="Basic and acidic residues" evidence="1">
    <location>
        <begin position="637"/>
        <end position="646"/>
    </location>
</feature>
<dbReference type="EMBL" id="RSCE01000002">
    <property type="protein sequence ID" value="RSH86507.1"/>
    <property type="molecule type" value="Genomic_DNA"/>
</dbReference>
<feature type="region of interest" description="Disordered" evidence="1">
    <location>
        <begin position="1"/>
        <end position="95"/>
    </location>
</feature>
<proteinExistence type="predicted"/>
<feature type="region of interest" description="Disordered" evidence="1">
    <location>
        <begin position="416"/>
        <end position="451"/>
    </location>
</feature>
<feature type="compositionally biased region" description="Polar residues" evidence="1">
    <location>
        <begin position="63"/>
        <end position="73"/>
    </location>
</feature>
<feature type="compositionally biased region" description="Low complexity" evidence="1">
    <location>
        <begin position="526"/>
        <end position="538"/>
    </location>
</feature>
<protein>
    <submittedName>
        <fullName evidence="2">Uncharacterized protein</fullName>
    </submittedName>
</protein>
<dbReference type="RefSeq" id="XP_028479292.1">
    <property type="nucleotide sequence ID" value="XM_028620320.1"/>
</dbReference>
<accession>A0A427Y5Y2</accession>
<feature type="region of interest" description="Disordered" evidence="1">
    <location>
        <begin position="630"/>
        <end position="659"/>
    </location>
</feature>
<dbReference type="AlphaFoldDB" id="A0A427Y5Y2"/>
<keyword evidence="3" id="KW-1185">Reference proteome</keyword>
<name>A0A427Y5Y2_9TREE</name>
<feature type="region of interest" description="Disordered" evidence="1">
    <location>
        <begin position="463"/>
        <end position="545"/>
    </location>
</feature>
<gene>
    <name evidence="2" type="ORF">EHS24_004767</name>
</gene>
<feature type="region of interest" description="Disordered" evidence="1">
    <location>
        <begin position="111"/>
        <end position="206"/>
    </location>
</feature>
<dbReference type="Proteomes" id="UP000279236">
    <property type="component" value="Unassembled WGS sequence"/>
</dbReference>
<dbReference type="STRING" id="105984.A0A427Y5Y2"/>
<feature type="region of interest" description="Disordered" evidence="1">
    <location>
        <begin position="219"/>
        <end position="264"/>
    </location>
</feature>
<dbReference type="OrthoDB" id="2591449at2759"/>
<feature type="compositionally biased region" description="Basic and acidic residues" evidence="1">
    <location>
        <begin position="74"/>
        <end position="89"/>
    </location>
</feature>